<evidence type="ECO:0000259" key="2">
    <source>
        <dbReference type="Pfam" id="PF13098"/>
    </source>
</evidence>
<dbReference type="Pfam" id="PF13098">
    <property type="entry name" value="Thioredoxin_2"/>
    <property type="match status" value="1"/>
</dbReference>
<dbReference type="eggNOG" id="COG1651">
    <property type="taxonomic scope" value="Bacteria"/>
</dbReference>
<dbReference type="PANTHER" id="PTHR35272:SF4">
    <property type="entry name" value="THIOL:DISULFIDE INTERCHANGE PROTEIN DSBG"/>
    <property type="match status" value="1"/>
</dbReference>
<dbReference type="Gene3D" id="3.40.30.10">
    <property type="entry name" value="Glutaredoxin"/>
    <property type="match status" value="1"/>
</dbReference>
<feature type="signal peptide" evidence="1">
    <location>
        <begin position="1"/>
        <end position="25"/>
    </location>
</feature>
<feature type="domain" description="Thioredoxin-like fold" evidence="2">
    <location>
        <begin position="201"/>
        <end position="319"/>
    </location>
</feature>
<gene>
    <name evidence="3" type="ORF">Salmuc_02117</name>
</gene>
<dbReference type="InterPro" id="IPR051470">
    <property type="entry name" value="Thiol:disulfide_interchange"/>
</dbReference>
<dbReference type="STRING" id="1123237.Salmuc_02117"/>
<dbReference type="Gene3D" id="3.10.450.70">
    <property type="entry name" value="Disulphide bond isomerase, DsbC/G, N-terminal"/>
    <property type="match status" value="1"/>
</dbReference>
<evidence type="ECO:0000313" key="4">
    <source>
        <dbReference type="Proteomes" id="UP000015347"/>
    </source>
</evidence>
<keyword evidence="1" id="KW-0732">Signal</keyword>
<evidence type="ECO:0000256" key="1">
    <source>
        <dbReference type="SAM" id="SignalP"/>
    </source>
</evidence>
<dbReference type="HOGENOM" id="CLU_893603_0_0_5"/>
<dbReference type="InterPro" id="IPR012336">
    <property type="entry name" value="Thioredoxin-like_fold"/>
</dbReference>
<organism evidence="3 4">
    <name type="scientific">Salipiger mucosus DSM 16094</name>
    <dbReference type="NCBI Taxonomy" id="1123237"/>
    <lineage>
        <taxon>Bacteria</taxon>
        <taxon>Pseudomonadati</taxon>
        <taxon>Pseudomonadota</taxon>
        <taxon>Alphaproteobacteria</taxon>
        <taxon>Rhodobacterales</taxon>
        <taxon>Roseobacteraceae</taxon>
        <taxon>Salipiger</taxon>
    </lineage>
</organism>
<accession>S9SBA8</accession>
<sequence length="338" mass="36816">MPSNFEVIMKKLILLSTVAAFPAVAQNSQNAQAPAIPSVPSESVMNSLSGKEAPEVLEYLMDSGVKLTYLGDAGGLKGYLGESPSGKVQTFYMTPDGNHVVAGVLFRSGGTNVTGVQVSDMENRYKAAQRNARIARGQADVPVTEVPEPTVSNGLDEVSSEEIQDGDAAMHDVSEYQSDRSDSNLRQDLESAAWFQVGSDDAPVVYMIADPNCPYCHQAWQDLRPRVMNGEISLRVLLIAGLQGSEAKSLSLLSRENPSRAWFAGEGSTRTQPVQDPPAVDTDAFGRAQRYLNRNMRLFERHDLTSTPTMFYHDSEGTLYETSGLPRDMDVFLGEVAQ</sequence>
<dbReference type="SUPFAM" id="SSF52833">
    <property type="entry name" value="Thioredoxin-like"/>
    <property type="match status" value="1"/>
</dbReference>
<reference evidence="4" key="1">
    <citation type="journal article" date="2014" name="Stand. Genomic Sci.">
        <title>Genome sequence of the exopolysaccharide-producing Salipiger mucosus type strain (DSM 16094(T)), a moderately halophilic member of the Roseobacter clade.</title>
        <authorList>
            <person name="Riedel T."/>
            <person name="Spring S."/>
            <person name="Fiebig A."/>
            <person name="Petersen J."/>
            <person name="Kyrpides N.C."/>
            <person name="Goker M."/>
            <person name="Klenk H.P."/>
        </authorList>
    </citation>
    <scope>NUCLEOTIDE SEQUENCE [LARGE SCALE GENOMIC DNA]</scope>
    <source>
        <strain evidence="4">DSM 16094</strain>
    </source>
</reference>
<evidence type="ECO:0000313" key="3">
    <source>
        <dbReference type="EMBL" id="EPX83509.1"/>
    </source>
</evidence>
<dbReference type="PANTHER" id="PTHR35272">
    <property type="entry name" value="THIOL:DISULFIDE INTERCHANGE PROTEIN DSBC-RELATED"/>
    <property type="match status" value="1"/>
</dbReference>
<dbReference type="GO" id="GO:0042597">
    <property type="term" value="C:periplasmic space"/>
    <property type="evidence" value="ECO:0007669"/>
    <property type="project" value="InterPro"/>
</dbReference>
<name>S9SBA8_9RHOB</name>
<proteinExistence type="predicted"/>
<dbReference type="EMBL" id="APVH01000015">
    <property type="protein sequence ID" value="EPX83509.1"/>
    <property type="molecule type" value="Genomic_DNA"/>
</dbReference>
<keyword evidence="4" id="KW-1185">Reference proteome</keyword>
<protein>
    <submittedName>
        <fullName evidence="3">Thiol:disulfide interchange protein DsbG</fullName>
    </submittedName>
</protein>
<dbReference type="InterPro" id="IPR036249">
    <property type="entry name" value="Thioredoxin-like_sf"/>
</dbReference>
<comment type="caution">
    <text evidence="3">The sequence shown here is derived from an EMBL/GenBank/DDBJ whole genome shotgun (WGS) entry which is preliminary data.</text>
</comment>
<dbReference type="Proteomes" id="UP000015347">
    <property type="component" value="Unassembled WGS sequence"/>
</dbReference>
<dbReference type="InterPro" id="IPR009094">
    <property type="entry name" value="DiS-bond_isomerase_DsbC/G_N_sf"/>
</dbReference>
<feature type="chain" id="PRO_5004556418" evidence="1">
    <location>
        <begin position="26"/>
        <end position="338"/>
    </location>
</feature>
<dbReference type="AlphaFoldDB" id="S9SBA8"/>